<evidence type="ECO:0000259" key="5">
    <source>
        <dbReference type="PROSITE" id="PS51366"/>
    </source>
</evidence>
<dbReference type="PANTHER" id="PTHR18034:SF4">
    <property type="entry name" value="NUCLEOLAR MIF4G DOMAIN-CONTAINING PROTEIN 1"/>
    <property type="match status" value="1"/>
</dbReference>
<evidence type="ECO:0000256" key="2">
    <source>
        <dbReference type="ARBA" id="ARBA00006856"/>
    </source>
</evidence>
<dbReference type="Pfam" id="PF02847">
    <property type="entry name" value="MA3"/>
    <property type="match status" value="1"/>
</dbReference>
<dbReference type="EMBL" id="EAAA01001429">
    <property type="status" value="NOT_ANNOTATED_CDS"/>
    <property type="molecule type" value="Genomic_DNA"/>
</dbReference>
<dbReference type="SMART" id="SM00544">
    <property type="entry name" value="MA3"/>
    <property type="match status" value="1"/>
</dbReference>
<dbReference type="AlphaFoldDB" id="F6XVD3"/>
<dbReference type="GO" id="GO:0005730">
    <property type="term" value="C:nucleolus"/>
    <property type="evidence" value="ECO:0000318"/>
    <property type="project" value="GO_Central"/>
</dbReference>
<dbReference type="SUPFAM" id="SSF48371">
    <property type="entry name" value="ARM repeat"/>
    <property type="match status" value="1"/>
</dbReference>
<dbReference type="Proteomes" id="UP000008144">
    <property type="component" value="Chromosome 2"/>
</dbReference>
<name>F6XVD3_CIOIN</name>
<evidence type="ECO:0000313" key="7">
    <source>
        <dbReference type="Proteomes" id="UP000008144"/>
    </source>
</evidence>
<keyword evidence="7" id="KW-1185">Reference proteome</keyword>
<dbReference type="STRING" id="7719.ENSCINP00000010787"/>
<dbReference type="InParanoid" id="F6XVD3"/>
<dbReference type="PROSITE" id="PS51366">
    <property type="entry name" value="MI"/>
    <property type="match status" value="1"/>
</dbReference>
<comment type="subcellular location">
    <subcellularLocation>
        <location evidence="1">Nucleus</location>
        <location evidence="1">Nucleolus</location>
    </subcellularLocation>
</comment>
<dbReference type="InterPro" id="IPR003890">
    <property type="entry name" value="MIF4G-like_typ-3"/>
</dbReference>
<organism evidence="6 7">
    <name type="scientific">Ciona intestinalis</name>
    <name type="common">Transparent sea squirt</name>
    <name type="synonym">Ascidia intestinalis</name>
    <dbReference type="NCBI Taxonomy" id="7719"/>
    <lineage>
        <taxon>Eukaryota</taxon>
        <taxon>Metazoa</taxon>
        <taxon>Chordata</taxon>
        <taxon>Tunicata</taxon>
        <taxon>Ascidiacea</taxon>
        <taxon>Phlebobranchia</taxon>
        <taxon>Cionidae</taxon>
        <taxon>Ciona</taxon>
    </lineage>
</organism>
<evidence type="ECO:0000256" key="4">
    <source>
        <dbReference type="SAM" id="MobiDB-lite"/>
    </source>
</evidence>
<reference evidence="6" key="4">
    <citation type="submission" date="2025-09" db="UniProtKB">
        <authorList>
            <consortium name="Ensembl"/>
        </authorList>
    </citation>
    <scope>IDENTIFICATION</scope>
</reference>
<keyword evidence="3" id="KW-0539">Nucleus</keyword>
<evidence type="ECO:0000256" key="1">
    <source>
        <dbReference type="ARBA" id="ARBA00004604"/>
    </source>
</evidence>
<dbReference type="Gene3D" id="1.25.40.180">
    <property type="match status" value="1"/>
</dbReference>
<dbReference type="FunCoup" id="F6XVD3">
    <property type="interactions" value="208"/>
</dbReference>
<accession>F6XVD3</accession>
<reference evidence="7" key="1">
    <citation type="journal article" date="2002" name="Science">
        <title>The draft genome of Ciona intestinalis: insights into chordate and vertebrate origins.</title>
        <authorList>
            <person name="Dehal P."/>
            <person name="Satou Y."/>
            <person name="Campbell R.K."/>
            <person name="Chapman J."/>
            <person name="Degnan B."/>
            <person name="De Tomaso A."/>
            <person name="Davidson B."/>
            <person name="Di Gregorio A."/>
            <person name="Gelpke M."/>
            <person name="Goodstein D.M."/>
            <person name="Harafuji N."/>
            <person name="Hastings K.E."/>
            <person name="Ho I."/>
            <person name="Hotta K."/>
            <person name="Huang W."/>
            <person name="Kawashima T."/>
            <person name="Lemaire P."/>
            <person name="Martinez D."/>
            <person name="Meinertzhagen I.A."/>
            <person name="Necula S."/>
            <person name="Nonaka M."/>
            <person name="Putnam N."/>
            <person name="Rash S."/>
            <person name="Saiga H."/>
            <person name="Satake M."/>
            <person name="Terry A."/>
            <person name="Yamada L."/>
            <person name="Wang H.G."/>
            <person name="Awazu S."/>
            <person name="Azumi K."/>
            <person name="Boore J."/>
            <person name="Branno M."/>
            <person name="Chin-Bow S."/>
            <person name="DeSantis R."/>
            <person name="Doyle S."/>
            <person name="Francino P."/>
            <person name="Keys D.N."/>
            <person name="Haga S."/>
            <person name="Hayashi H."/>
            <person name="Hino K."/>
            <person name="Imai K.S."/>
            <person name="Inaba K."/>
            <person name="Kano S."/>
            <person name="Kobayashi K."/>
            <person name="Kobayashi M."/>
            <person name="Lee B.I."/>
            <person name="Makabe K.W."/>
            <person name="Manohar C."/>
            <person name="Matassi G."/>
            <person name="Medina M."/>
            <person name="Mochizuki Y."/>
            <person name="Mount S."/>
            <person name="Morishita T."/>
            <person name="Miura S."/>
            <person name="Nakayama A."/>
            <person name="Nishizaka S."/>
            <person name="Nomoto H."/>
            <person name="Ohta F."/>
            <person name="Oishi K."/>
            <person name="Rigoutsos I."/>
            <person name="Sano M."/>
            <person name="Sasaki A."/>
            <person name="Sasakura Y."/>
            <person name="Shoguchi E."/>
            <person name="Shin-i T."/>
            <person name="Spagnuolo A."/>
            <person name="Stainier D."/>
            <person name="Suzuki M.M."/>
            <person name="Tassy O."/>
            <person name="Takatori N."/>
            <person name="Tokuoka M."/>
            <person name="Yagi K."/>
            <person name="Yoshizaki F."/>
            <person name="Wada S."/>
            <person name="Zhang C."/>
            <person name="Hyatt P.D."/>
            <person name="Larimer F."/>
            <person name="Detter C."/>
            <person name="Doggett N."/>
            <person name="Glavina T."/>
            <person name="Hawkins T."/>
            <person name="Richardson P."/>
            <person name="Lucas S."/>
            <person name="Kohara Y."/>
            <person name="Levine M."/>
            <person name="Satoh N."/>
            <person name="Rokhsar D.S."/>
        </authorList>
    </citation>
    <scope>NUCLEOTIDE SEQUENCE [LARGE SCALE GENOMIC DNA]</scope>
</reference>
<gene>
    <name evidence="6" type="primary">LOC100176850</name>
</gene>
<dbReference type="Ensembl" id="ENSCINT00000010787.3">
    <property type="protein sequence ID" value="ENSCINP00000010787.3"/>
    <property type="gene ID" value="ENSCING00000005248.3"/>
</dbReference>
<dbReference type="GO" id="GO:0003723">
    <property type="term" value="F:RNA binding"/>
    <property type="evidence" value="ECO:0000318"/>
    <property type="project" value="GO_Central"/>
</dbReference>
<dbReference type="GO" id="GO:0042274">
    <property type="term" value="P:ribosomal small subunit biogenesis"/>
    <property type="evidence" value="ECO:0000318"/>
    <property type="project" value="GO_Central"/>
</dbReference>
<comment type="similarity">
    <text evidence="2">Belongs to the CWC22 family.</text>
</comment>
<sequence>MEPVEHVVATELVKSQPPKNPFKKTRQKRKPESGATKRKRKRAKLLEKQEEFVREDNTEDDRTIQNIEKLMKIKKKKTLPSAFASDGLDFLLDVIGQGETESGLNDLKNETKNYEDGDVIHHSDGLDSDDEEGDDQDEDILDDVLSDVPEEDFDDASDEPDEEDLVEEDEMGSDAGWVNEVESEDVSEEEASVIDDEENNAVVVKPVETEESISGKYVPPALRRNMSEKENEKRRKLERQIKGWLNRLSESNLGMICSEICAIYQVNSRAFVTEILTDVILVQFFTPDPIPERLITESSMLIGVLCHNIGVEVVAHFIEAACRKLGKIFLMQNYGKGKECNNIVQLLCSLYQVRTMQTQIVLDLIEKFIVGFTEKDIELLVLVLKNVGFQLRKDNPILLKEIVEKITKQSQELTQDNSSRMKYMLEVLTAIKNNNVRKVTEYDVELLNNRRKKIKLLIKAESEILPDVSFQDLVDAETKGRWWIVGSSWKGVPMLKKSTETTVEVDTNVSSQLIEAARKLRMNTDVRRGIFYAIMSAEDYMDAFERVVKMGLKGKQLREISHVVVECCIQQRSFNLFYYHLLNKFCLYNREFIMTTQCTFWDKFKLLASYSKMQLSNLSSLVSSLLLSQALPLACLKTLEYTEMDKPMVSFLRQVLIRISRSENADSKISEIFPKLGSSKHSLVRQGLKLFIQHFMLGDANFIDSADDGEIKKEERILAVKCGAKKVVFQD</sequence>
<dbReference type="Pfam" id="PF02854">
    <property type="entry name" value="MIF4G"/>
    <property type="match status" value="1"/>
</dbReference>
<proteinExistence type="inferred from homology"/>
<dbReference type="InterPro" id="IPR050781">
    <property type="entry name" value="CWC22_splicing_factor"/>
</dbReference>
<feature type="compositionally biased region" description="Basic and acidic residues" evidence="4">
    <location>
        <begin position="107"/>
        <end position="125"/>
    </location>
</feature>
<feature type="domain" description="MI" evidence="5">
    <location>
        <begin position="525"/>
        <end position="641"/>
    </location>
</feature>
<dbReference type="InterPro" id="IPR003891">
    <property type="entry name" value="Initiation_fac_eIF4g_MI"/>
</dbReference>
<dbReference type="PANTHER" id="PTHR18034">
    <property type="entry name" value="CELL CYCLE CONTROL PROTEIN CWF22-RELATED"/>
    <property type="match status" value="1"/>
</dbReference>
<evidence type="ECO:0000256" key="3">
    <source>
        <dbReference type="ARBA" id="ARBA00023242"/>
    </source>
</evidence>
<reference evidence="6" key="2">
    <citation type="journal article" date="2008" name="Genome Biol.">
        <title>Improved genome assembly and evidence-based global gene model set for the chordate Ciona intestinalis: new insight into intron and operon populations.</title>
        <authorList>
            <person name="Satou Y."/>
            <person name="Mineta K."/>
            <person name="Ogasawara M."/>
            <person name="Sasakura Y."/>
            <person name="Shoguchi E."/>
            <person name="Ueno K."/>
            <person name="Yamada L."/>
            <person name="Matsumoto J."/>
            <person name="Wasserscheid J."/>
            <person name="Dewar K."/>
            <person name="Wiley G.B."/>
            <person name="Macmil S.L."/>
            <person name="Roe B.A."/>
            <person name="Zeller R.W."/>
            <person name="Hastings K.E."/>
            <person name="Lemaire P."/>
            <person name="Lindquist E."/>
            <person name="Endo T."/>
            <person name="Hotta K."/>
            <person name="Inaba K."/>
        </authorList>
    </citation>
    <scope>NUCLEOTIDE SEQUENCE [LARGE SCALE GENOMIC DNA]</scope>
    <source>
        <strain evidence="6">wild type</strain>
    </source>
</reference>
<feature type="region of interest" description="Disordered" evidence="4">
    <location>
        <begin position="100"/>
        <end position="172"/>
    </location>
</feature>
<dbReference type="GeneTree" id="ENSGT00940000153458"/>
<feature type="compositionally biased region" description="Acidic residues" evidence="4">
    <location>
        <begin position="126"/>
        <end position="172"/>
    </location>
</feature>
<dbReference type="SMART" id="SM00543">
    <property type="entry name" value="MIF4G"/>
    <property type="match status" value="1"/>
</dbReference>
<feature type="region of interest" description="Disordered" evidence="4">
    <location>
        <begin position="1"/>
        <end position="47"/>
    </location>
</feature>
<evidence type="ECO:0000313" key="6">
    <source>
        <dbReference type="Ensembl" id="ENSCINP00000010787.3"/>
    </source>
</evidence>
<protein>
    <submittedName>
        <fullName evidence="6">Nucleolar MIF4G domain-containing protein 1</fullName>
    </submittedName>
</protein>
<dbReference type="HOGENOM" id="CLU_006786_0_0_1"/>
<reference evidence="6" key="3">
    <citation type="submission" date="2025-08" db="UniProtKB">
        <authorList>
            <consortium name="Ensembl"/>
        </authorList>
    </citation>
    <scope>IDENTIFICATION</scope>
</reference>
<dbReference type="OMA" id="FMVDILN"/>
<dbReference type="InterPro" id="IPR016024">
    <property type="entry name" value="ARM-type_fold"/>
</dbReference>